<dbReference type="InParanoid" id="A0A1B7MF99"/>
<dbReference type="Gene3D" id="3.40.50.12660">
    <property type="match status" value="1"/>
</dbReference>
<evidence type="ECO:0000313" key="2">
    <source>
        <dbReference type="EMBL" id="OAX31277.1"/>
    </source>
</evidence>
<evidence type="ECO:0000313" key="3">
    <source>
        <dbReference type="Proteomes" id="UP000092154"/>
    </source>
</evidence>
<keyword evidence="1" id="KW-1133">Transmembrane helix</keyword>
<proteinExistence type="predicted"/>
<keyword evidence="1" id="KW-0472">Membrane</keyword>
<sequence>MSSHQSAACKGKKKALLIAVRKVEGIDVPLPQTHYDAEELKKLLIDQYDYVEDDIVTLLDDNKLHEHDRGLPNTTSSRGSNGLYKMSESTTGWYSTTQVMAHRLPAAMVLKLIGKMNVTFILLVTPVYINLT</sequence>
<dbReference type="Proteomes" id="UP000092154">
    <property type="component" value="Unassembled WGS sequence"/>
</dbReference>
<keyword evidence="1" id="KW-0812">Transmembrane</keyword>
<accession>A0A1B7MF99</accession>
<feature type="transmembrane region" description="Helical" evidence="1">
    <location>
        <begin position="108"/>
        <end position="129"/>
    </location>
</feature>
<keyword evidence="3" id="KW-1185">Reference proteome</keyword>
<dbReference type="EMBL" id="KV449482">
    <property type="protein sequence ID" value="OAX31277.1"/>
    <property type="molecule type" value="Genomic_DNA"/>
</dbReference>
<gene>
    <name evidence="2" type="ORF">K503DRAFT_777738</name>
</gene>
<dbReference type="OrthoDB" id="3223806at2759"/>
<name>A0A1B7MF99_9AGAM</name>
<dbReference type="AlphaFoldDB" id="A0A1B7MF99"/>
<reference evidence="2 3" key="1">
    <citation type="submission" date="2016-06" db="EMBL/GenBank/DDBJ databases">
        <title>Comparative genomics of the ectomycorrhizal sister species Rhizopogon vinicolor and Rhizopogon vesiculosus (Basidiomycota: Boletales) reveals a divergence of the mating type B locus.</title>
        <authorList>
            <consortium name="DOE Joint Genome Institute"/>
            <person name="Mujic A.B."/>
            <person name="Kuo A."/>
            <person name="Tritt A."/>
            <person name="Lipzen A."/>
            <person name="Chen C."/>
            <person name="Johnson J."/>
            <person name="Sharma A."/>
            <person name="Barry K."/>
            <person name="Grigoriev I.V."/>
            <person name="Spatafora J.W."/>
        </authorList>
    </citation>
    <scope>NUCLEOTIDE SEQUENCE [LARGE SCALE GENOMIC DNA]</scope>
    <source>
        <strain evidence="2 3">AM-OR11-026</strain>
    </source>
</reference>
<organism evidence="2 3">
    <name type="scientific">Rhizopogon vinicolor AM-OR11-026</name>
    <dbReference type="NCBI Taxonomy" id="1314800"/>
    <lineage>
        <taxon>Eukaryota</taxon>
        <taxon>Fungi</taxon>
        <taxon>Dikarya</taxon>
        <taxon>Basidiomycota</taxon>
        <taxon>Agaricomycotina</taxon>
        <taxon>Agaricomycetes</taxon>
        <taxon>Agaricomycetidae</taxon>
        <taxon>Boletales</taxon>
        <taxon>Suillineae</taxon>
        <taxon>Rhizopogonaceae</taxon>
        <taxon>Rhizopogon</taxon>
    </lineage>
</organism>
<evidence type="ECO:0000256" key="1">
    <source>
        <dbReference type="SAM" id="Phobius"/>
    </source>
</evidence>
<protein>
    <submittedName>
        <fullName evidence="2">Uncharacterized protein</fullName>
    </submittedName>
</protein>